<proteinExistence type="predicted"/>
<evidence type="ECO:0000256" key="1">
    <source>
        <dbReference type="SAM" id="MobiDB-lite"/>
    </source>
</evidence>
<evidence type="ECO:0000256" key="2">
    <source>
        <dbReference type="SAM" id="Phobius"/>
    </source>
</evidence>
<evidence type="ECO:0008006" key="5">
    <source>
        <dbReference type="Google" id="ProtNLM"/>
    </source>
</evidence>
<dbReference type="RefSeq" id="WP_319013848.1">
    <property type="nucleotide sequence ID" value="NZ_JAWJZF010000543.1"/>
</dbReference>
<reference evidence="3 4" key="1">
    <citation type="submission" date="2023-10" db="EMBL/GenBank/DDBJ databases">
        <authorList>
            <person name="Wang X.X."/>
        </authorList>
    </citation>
    <scope>NUCLEOTIDE SEQUENCE [LARGE SCALE GENOMIC DNA]</scope>
    <source>
        <strain evidence="3 4">NBRC 12816</strain>
    </source>
</reference>
<feature type="transmembrane region" description="Helical" evidence="2">
    <location>
        <begin position="92"/>
        <end position="111"/>
    </location>
</feature>
<feature type="region of interest" description="Disordered" evidence="1">
    <location>
        <begin position="136"/>
        <end position="178"/>
    </location>
</feature>
<dbReference type="EMBL" id="JAWJZF010000543">
    <property type="protein sequence ID" value="MDX2297709.1"/>
    <property type="molecule type" value="Genomic_DNA"/>
</dbReference>
<feature type="compositionally biased region" description="Low complexity" evidence="1">
    <location>
        <begin position="52"/>
        <end position="72"/>
    </location>
</feature>
<feature type="compositionally biased region" description="Low complexity" evidence="1">
    <location>
        <begin position="35"/>
        <end position="45"/>
    </location>
</feature>
<organism evidence="3 4">
    <name type="scientific">Streptomyces roseolus</name>
    <dbReference type="NCBI Taxonomy" id="67358"/>
    <lineage>
        <taxon>Bacteria</taxon>
        <taxon>Bacillati</taxon>
        <taxon>Actinomycetota</taxon>
        <taxon>Actinomycetes</taxon>
        <taxon>Kitasatosporales</taxon>
        <taxon>Streptomycetaceae</taxon>
        <taxon>Streptomyces</taxon>
    </lineage>
</organism>
<dbReference type="Proteomes" id="UP001278571">
    <property type="component" value="Unassembled WGS sequence"/>
</dbReference>
<accession>A0ABU4KJQ1</accession>
<evidence type="ECO:0000313" key="4">
    <source>
        <dbReference type="Proteomes" id="UP001278571"/>
    </source>
</evidence>
<gene>
    <name evidence="3" type="ORF">R2363_36755</name>
</gene>
<sequence length="316" mass="33062">MSYNQPGPYGGQQPQQPGPYGQQPGPYGQPPAPQPGYGYPQQAPQGVPPQQPYGYPQQQPGPYGQQPPYGAPQGPGGYVPHPPAPKKSKTPLIIGAVAVVAAIAVGAYFLIGGGGGNASVADDTKGYKLTPAASVDDYKKSKDGDKSSMTDEDKKEAETYLGMKNPQEAGASYKSGSESEPLKGKMLNLSGLWGEIPDPEKAIDGFFQKTKEGAKEEEEEFTVELVGEPTAVTPSGFEGALMKCQNAKFKPAAGGDSSAMMAKEFEVPMCVWADYSTLGAVNVIDVAQIMGAGQPVPQADVAALAAKLYNTSRTKV</sequence>
<keyword evidence="2" id="KW-0472">Membrane</keyword>
<name>A0ABU4KJQ1_9ACTN</name>
<keyword evidence="2" id="KW-0812">Transmembrane</keyword>
<keyword evidence="4" id="KW-1185">Reference proteome</keyword>
<comment type="caution">
    <text evidence="3">The sequence shown here is derived from an EMBL/GenBank/DDBJ whole genome shotgun (WGS) entry which is preliminary data.</text>
</comment>
<feature type="compositionally biased region" description="Low complexity" evidence="1">
    <location>
        <begin position="1"/>
        <end position="26"/>
    </location>
</feature>
<feature type="compositionally biased region" description="Basic and acidic residues" evidence="1">
    <location>
        <begin position="136"/>
        <end position="158"/>
    </location>
</feature>
<protein>
    <recommendedName>
        <fullName evidence="5">Flagellar basal body-associated protein FliL</fullName>
    </recommendedName>
</protein>
<evidence type="ECO:0000313" key="3">
    <source>
        <dbReference type="EMBL" id="MDX2297709.1"/>
    </source>
</evidence>
<keyword evidence="2" id="KW-1133">Transmembrane helix</keyword>
<feature type="region of interest" description="Disordered" evidence="1">
    <location>
        <begin position="1"/>
        <end position="84"/>
    </location>
</feature>